<organism evidence="8 9">
    <name type="scientific">Allokutzneria oryzae</name>
    <dbReference type="NCBI Taxonomy" id="1378989"/>
    <lineage>
        <taxon>Bacteria</taxon>
        <taxon>Bacillati</taxon>
        <taxon>Actinomycetota</taxon>
        <taxon>Actinomycetes</taxon>
        <taxon>Pseudonocardiales</taxon>
        <taxon>Pseudonocardiaceae</taxon>
        <taxon>Allokutzneria</taxon>
    </lineage>
</organism>
<dbReference type="InterPro" id="IPR018181">
    <property type="entry name" value="Heat_shock_70_CS"/>
</dbReference>
<evidence type="ECO:0000313" key="8">
    <source>
        <dbReference type="EMBL" id="MFB9907495.1"/>
    </source>
</evidence>
<keyword evidence="4" id="KW-0067">ATP-binding</keyword>
<protein>
    <submittedName>
        <fullName evidence="8">Hsp70 family protein</fullName>
    </submittedName>
</protein>
<dbReference type="InterPro" id="IPR029047">
    <property type="entry name" value="HSP70_peptide-bd_sf"/>
</dbReference>
<feature type="region of interest" description="Disordered" evidence="7">
    <location>
        <begin position="807"/>
        <end position="826"/>
    </location>
</feature>
<dbReference type="PROSITE" id="PS00297">
    <property type="entry name" value="HSP70_1"/>
    <property type="match status" value="1"/>
</dbReference>
<sequence>MSGTVDVGIDLGTTNSAVALLRGVDTEVLKNNDGDQTTPSAVWIDRRERLYVGRAARDRAELDPGNTCMEFKLRMGTSGAAKRFETSGRELTPEELSAEVLKSLRADVRQRTGEEIGAAVVTVPAAFDMNSCDATRRAARLAGLSFSPLLQEPTAAALAYGFQAAEDNALWLVYDLGGGTFDAAVIQLRDGEFSVVNDRGDNFLGGKLIDWKIVEELLVPAAVRQVPALSGLRRGDPRWFAAVNKLKLAAETAKIRLSRVDTANILVELEDADGRRVEFDHELTRADVERLAEPLLVRSINLCHKALRERELGPADIEKVILVGGPTLTPYLRERLADPKHGLGVPLDFGQDPMTVVARGAAIFAGTQRIPDLGAPAPAAGGFAVRFEYQPVGPDTEPLVAGRVEPAEPGLSVELVNSETRPPWRSGRITVTDAGLFAASLWAEPGRLNTFAVELTDSTGARREVEPDRITYTVGAVETEPPLTHSIGVGLDGNQTLWLLERGTGLPARRTVTLRTTVAVRGGQGGGLIRIPVLEGEYQRADRNRRIGRLEFGTERVDRAVPVGSEVVFTIEVDESRLIKASAYVPILDEEFQDTVNLRTEFAPSQQSLARAADLERERLATVRERQRVLGNPVADVLIARIDSERIVHDVESLVRAAKADPDAATAAERRLLDLRVAIDDVEDELAWPELVGEARGMVAEARDMIATYGEQSDRDDLPLYEDAINAAIESREADLLRQRMEELRLHVMRVLDRTGVLQVHFFHSLAEMRGEMRNGPHADRLIADGHAAVDGGELNRLRGVNMQLRDLLPEPPLPPDPFSTVDRAR</sequence>
<dbReference type="InterPro" id="IPR013126">
    <property type="entry name" value="Hsp_70_fam"/>
</dbReference>
<evidence type="ECO:0000256" key="1">
    <source>
        <dbReference type="ARBA" id="ARBA00007381"/>
    </source>
</evidence>
<keyword evidence="3" id="KW-0547">Nucleotide-binding</keyword>
<dbReference type="PANTHER" id="PTHR19375">
    <property type="entry name" value="HEAT SHOCK PROTEIN 70KDA"/>
    <property type="match status" value="1"/>
</dbReference>
<evidence type="ECO:0000313" key="9">
    <source>
        <dbReference type="Proteomes" id="UP001589693"/>
    </source>
</evidence>
<dbReference type="Gene3D" id="3.90.640.10">
    <property type="entry name" value="Actin, Chain A, domain 4"/>
    <property type="match status" value="1"/>
</dbReference>
<gene>
    <name evidence="8" type="ORF">ACFFQA_26480</name>
</gene>
<keyword evidence="9" id="KW-1185">Reference proteome</keyword>
<reference evidence="8 9" key="1">
    <citation type="submission" date="2024-09" db="EMBL/GenBank/DDBJ databases">
        <authorList>
            <person name="Sun Q."/>
            <person name="Mori K."/>
        </authorList>
    </citation>
    <scope>NUCLEOTIDE SEQUENCE [LARGE SCALE GENOMIC DNA]</scope>
    <source>
        <strain evidence="8 9">TBRC 7907</strain>
    </source>
</reference>
<dbReference type="Pfam" id="PF00012">
    <property type="entry name" value="HSP70"/>
    <property type="match status" value="1"/>
</dbReference>
<name>A0ABV6A2W5_9PSEU</name>
<dbReference type="EMBL" id="JBHLZU010000021">
    <property type="protein sequence ID" value="MFB9907495.1"/>
    <property type="molecule type" value="Genomic_DNA"/>
</dbReference>
<dbReference type="SUPFAM" id="SSF100920">
    <property type="entry name" value="Heat shock protein 70kD (HSP70), peptide-binding domain"/>
    <property type="match status" value="1"/>
</dbReference>
<comment type="caution">
    <text evidence="8">The sequence shown here is derived from an EMBL/GenBank/DDBJ whole genome shotgun (WGS) entry which is preliminary data.</text>
</comment>
<keyword evidence="2" id="KW-0597">Phosphoprotein</keyword>
<evidence type="ECO:0000256" key="5">
    <source>
        <dbReference type="ARBA" id="ARBA00023016"/>
    </source>
</evidence>
<dbReference type="RefSeq" id="WP_377857767.1">
    <property type="nucleotide sequence ID" value="NZ_JBHLZU010000021.1"/>
</dbReference>
<evidence type="ECO:0000256" key="6">
    <source>
        <dbReference type="ARBA" id="ARBA00023186"/>
    </source>
</evidence>
<keyword evidence="6" id="KW-0143">Chaperone</keyword>
<dbReference type="Gene3D" id="2.60.34.10">
    <property type="entry name" value="Substrate Binding Domain Of DNAk, Chain A, domain 1"/>
    <property type="match status" value="1"/>
</dbReference>
<dbReference type="Gene3D" id="3.30.420.40">
    <property type="match status" value="2"/>
</dbReference>
<dbReference type="InterPro" id="IPR043129">
    <property type="entry name" value="ATPase_NBD"/>
</dbReference>
<evidence type="ECO:0000256" key="7">
    <source>
        <dbReference type="SAM" id="MobiDB-lite"/>
    </source>
</evidence>
<dbReference type="SUPFAM" id="SSF53067">
    <property type="entry name" value="Actin-like ATPase domain"/>
    <property type="match status" value="2"/>
</dbReference>
<evidence type="ECO:0000256" key="4">
    <source>
        <dbReference type="ARBA" id="ARBA00022840"/>
    </source>
</evidence>
<proteinExistence type="inferred from homology"/>
<dbReference type="PRINTS" id="PR00301">
    <property type="entry name" value="HEATSHOCK70"/>
</dbReference>
<dbReference type="Proteomes" id="UP001589693">
    <property type="component" value="Unassembled WGS sequence"/>
</dbReference>
<evidence type="ECO:0000256" key="2">
    <source>
        <dbReference type="ARBA" id="ARBA00022553"/>
    </source>
</evidence>
<dbReference type="CDD" id="cd24029">
    <property type="entry name" value="ASKHA_NBD_HSP70_DnaK_HscA_HscC"/>
    <property type="match status" value="1"/>
</dbReference>
<accession>A0ABV6A2W5</accession>
<keyword evidence="5" id="KW-0346">Stress response</keyword>
<evidence type="ECO:0000256" key="3">
    <source>
        <dbReference type="ARBA" id="ARBA00022741"/>
    </source>
</evidence>
<comment type="similarity">
    <text evidence="1">Belongs to the heat shock protein 70 family.</text>
</comment>